<feature type="compositionally biased region" description="Polar residues" evidence="5">
    <location>
        <begin position="532"/>
        <end position="544"/>
    </location>
</feature>
<feature type="region of interest" description="Disordered" evidence="5">
    <location>
        <begin position="86"/>
        <end position="124"/>
    </location>
</feature>
<evidence type="ECO:0000256" key="2">
    <source>
        <dbReference type="ARBA" id="ARBA00022630"/>
    </source>
</evidence>
<dbReference type="Pfam" id="PF07992">
    <property type="entry name" value="Pyr_redox_2"/>
    <property type="match status" value="1"/>
</dbReference>
<dbReference type="PANTHER" id="PTHR43735">
    <property type="entry name" value="APOPTOSIS-INDUCING FACTOR 1"/>
    <property type="match status" value="1"/>
</dbReference>
<proteinExistence type="inferred from homology"/>
<feature type="compositionally biased region" description="Polar residues" evidence="5">
    <location>
        <begin position="109"/>
        <end position="120"/>
    </location>
</feature>
<dbReference type="EMBL" id="MCFL01000012">
    <property type="protein sequence ID" value="ORZ37560.1"/>
    <property type="molecule type" value="Genomic_DNA"/>
</dbReference>
<protein>
    <recommendedName>
        <fullName evidence="6">FAD/NAD(P)-binding domain-containing protein</fullName>
    </recommendedName>
</protein>
<dbReference type="Proteomes" id="UP000193411">
    <property type="component" value="Unassembled WGS sequence"/>
</dbReference>
<evidence type="ECO:0000313" key="8">
    <source>
        <dbReference type="Proteomes" id="UP000193411"/>
    </source>
</evidence>
<keyword evidence="3" id="KW-0274">FAD</keyword>
<evidence type="ECO:0000256" key="4">
    <source>
        <dbReference type="ARBA" id="ARBA00023002"/>
    </source>
</evidence>
<dbReference type="SUPFAM" id="SSF51905">
    <property type="entry name" value="FAD/NAD(P)-binding domain"/>
    <property type="match status" value="1"/>
</dbReference>
<accession>A0A1Y2HSI3</accession>
<comment type="similarity">
    <text evidence="1">Belongs to the FAD-dependent oxidoreductase family.</text>
</comment>
<dbReference type="STRING" id="765915.A0A1Y2HSI3"/>
<evidence type="ECO:0000313" key="7">
    <source>
        <dbReference type="EMBL" id="ORZ37560.1"/>
    </source>
</evidence>
<evidence type="ECO:0000259" key="6">
    <source>
        <dbReference type="Pfam" id="PF07992"/>
    </source>
</evidence>
<comment type="caution">
    <text evidence="7">The sequence shown here is derived from an EMBL/GenBank/DDBJ whole genome shotgun (WGS) entry which is preliminary data.</text>
</comment>
<dbReference type="Gene3D" id="3.50.50.100">
    <property type="match status" value="1"/>
</dbReference>
<reference evidence="7 8" key="1">
    <citation type="submission" date="2016-07" db="EMBL/GenBank/DDBJ databases">
        <title>Pervasive Adenine N6-methylation of Active Genes in Fungi.</title>
        <authorList>
            <consortium name="DOE Joint Genome Institute"/>
            <person name="Mondo S.J."/>
            <person name="Dannebaum R.O."/>
            <person name="Kuo R.C."/>
            <person name="Labutti K."/>
            <person name="Haridas S."/>
            <person name="Kuo A."/>
            <person name="Salamov A."/>
            <person name="Ahrendt S.R."/>
            <person name="Lipzen A."/>
            <person name="Sullivan W."/>
            <person name="Andreopoulos W.B."/>
            <person name="Clum A."/>
            <person name="Lindquist E."/>
            <person name="Daum C."/>
            <person name="Ramamoorthy G.K."/>
            <person name="Gryganskyi A."/>
            <person name="Culley D."/>
            <person name="Magnuson J.K."/>
            <person name="James T.Y."/>
            <person name="O'Malley M.A."/>
            <person name="Stajich J.E."/>
            <person name="Spatafora J.W."/>
            <person name="Visel A."/>
            <person name="Grigoriev I.V."/>
        </authorList>
    </citation>
    <scope>NUCLEOTIDE SEQUENCE [LARGE SCALE GENOMIC DNA]</scope>
    <source>
        <strain evidence="7 8">PL171</strain>
    </source>
</reference>
<evidence type="ECO:0000256" key="3">
    <source>
        <dbReference type="ARBA" id="ARBA00022827"/>
    </source>
</evidence>
<dbReference type="AlphaFoldDB" id="A0A1Y2HSI3"/>
<organism evidence="7 8">
    <name type="scientific">Catenaria anguillulae PL171</name>
    <dbReference type="NCBI Taxonomy" id="765915"/>
    <lineage>
        <taxon>Eukaryota</taxon>
        <taxon>Fungi</taxon>
        <taxon>Fungi incertae sedis</taxon>
        <taxon>Blastocladiomycota</taxon>
        <taxon>Blastocladiomycetes</taxon>
        <taxon>Blastocladiales</taxon>
        <taxon>Catenariaceae</taxon>
        <taxon>Catenaria</taxon>
    </lineage>
</organism>
<dbReference type="GO" id="GO:0004174">
    <property type="term" value="F:electron-transferring-flavoprotein dehydrogenase activity"/>
    <property type="evidence" value="ECO:0007669"/>
    <property type="project" value="TreeGrafter"/>
</dbReference>
<feature type="domain" description="FAD/NAD(P)-binding" evidence="6">
    <location>
        <begin position="130"/>
        <end position="432"/>
    </location>
</feature>
<sequence>MTSPNLHQQPTTTTTASHCLILGGGYAGIQAFKNTIRLLRIQSGCQCRPTSSRPAAFDCATSSIELLTDYLPPLLAHAARSALPAPDYSGDGVSTSTATKHSHRRKSNLSHSKSDSNTMSCLPDRDRPRVHVKLITGSTHYFHMVATPRAVAAGHDPDKLLFPYESLIPSPCTCQAAKVVVDGELCVATITRVESSSVEVREGGTLRAVPFDFCVIALGSGYPFPWKVPFDWPRAKVHEAVKQYQHVIRDVAKHIVVVGSGVVGVEVAAELASEYPSKRIIMFGPASHGSWGDRYNSHVTHALKHKHVQHIATAPGSHVDMNQSFGLPPNDVASPWLIQGPAAVKSTDGSTLALIGSDADDVDILVIDCTGLRSQLVPMSLGGVESHAQQKDIAVDEYLRVSGTHGRLFAAGDMCRPPVPAGKLAYVAAVQGNIVAANLARSVVAHVTGQEGVDESKLTRFSSLPDLAVVTLGRGDGVTVLPYIGVPPLGASRIGAVAFKGDGGYRTARPLIGKSMYERRSKTDVGGGIGHATSQVPSGSAVSK</sequence>
<keyword evidence="2" id="KW-0285">Flavoprotein</keyword>
<dbReference type="GO" id="GO:0005737">
    <property type="term" value="C:cytoplasm"/>
    <property type="evidence" value="ECO:0007669"/>
    <property type="project" value="TreeGrafter"/>
</dbReference>
<evidence type="ECO:0000256" key="5">
    <source>
        <dbReference type="SAM" id="MobiDB-lite"/>
    </source>
</evidence>
<feature type="region of interest" description="Disordered" evidence="5">
    <location>
        <begin position="523"/>
        <end position="544"/>
    </location>
</feature>
<dbReference type="InterPro" id="IPR023753">
    <property type="entry name" value="FAD/NAD-binding_dom"/>
</dbReference>
<dbReference type="GO" id="GO:0050660">
    <property type="term" value="F:flavin adenine dinucleotide binding"/>
    <property type="evidence" value="ECO:0007669"/>
    <property type="project" value="TreeGrafter"/>
</dbReference>
<dbReference type="OrthoDB" id="202203at2759"/>
<gene>
    <name evidence="7" type="ORF">BCR44DRAFT_49038</name>
</gene>
<dbReference type="PRINTS" id="PR00368">
    <property type="entry name" value="FADPNR"/>
</dbReference>
<evidence type="ECO:0000256" key="1">
    <source>
        <dbReference type="ARBA" id="ARBA00006442"/>
    </source>
</evidence>
<keyword evidence="4" id="KW-0560">Oxidoreductase</keyword>
<name>A0A1Y2HSI3_9FUNG</name>
<dbReference type="PANTHER" id="PTHR43735:SF3">
    <property type="entry name" value="FERROPTOSIS SUPPRESSOR PROTEIN 1"/>
    <property type="match status" value="1"/>
</dbReference>
<dbReference type="InterPro" id="IPR036188">
    <property type="entry name" value="FAD/NAD-bd_sf"/>
</dbReference>
<keyword evidence="8" id="KW-1185">Reference proteome</keyword>